<dbReference type="RefSeq" id="XP_040740178.1">
    <property type="nucleotide sequence ID" value="XM_040888671.1"/>
</dbReference>
<evidence type="ECO:0000313" key="2">
    <source>
        <dbReference type="Proteomes" id="UP000193922"/>
    </source>
</evidence>
<dbReference type="Proteomes" id="UP000193922">
    <property type="component" value="Unassembled WGS sequence"/>
</dbReference>
<accession>A0A1Y1VY11</accession>
<gene>
    <name evidence="1" type="ORF">DL89DRAFT_270336</name>
</gene>
<dbReference type="AlphaFoldDB" id="A0A1Y1VY11"/>
<proteinExistence type="predicted"/>
<protein>
    <recommendedName>
        <fullName evidence="3">F-box domain-containing protein</fullName>
    </recommendedName>
</protein>
<evidence type="ECO:0000313" key="1">
    <source>
        <dbReference type="EMBL" id="ORX66151.1"/>
    </source>
</evidence>
<organism evidence="1 2">
    <name type="scientific">Linderina pennispora</name>
    <dbReference type="NCBI Taxonomy" id="61395"/>
    <lineage>
        <taxon>Eukaryota</taxon>
        <taxon>Fungi</taxon>
        <taxon>Fungi incertae sedis</taxon>
        <taxon>Zoopagomycota</taxon>
        <taxon>Kickxellomycotina</taxon>
        <taxon>Kickxellomycetes</taxon>
        <taxon>Kickxellales</taxon>
        <taxon>Kickxellaceae</taxon>
        <taxon>Linderina</taxon>
    </lineage>
</organism>
<evidence type="ECO:0008006" key="3">
    <source>
        <dbReference type="Google" id="ProtNLM"/>
    </source>
</evidence>
<name>A0A1Y1VY11_9FUNG</name>
<dbReference type="GeneID" id="63805319"/>
<sequence>MDTLLPSIIENIILYLARLPRLCDDFTDYAVNLWPQATLRPLLAVNRHWRHVACMHYYQAATLVVMSSCLDLWRFQLAASLLDITRLGCQRYVRRIHFLFRIDDVAFNGFSEMVRQYLGQAGNLLGVREVRFTCMCPPGYRIPEPGQPRLCINGLSQVIRKMLPNTRRTTILFDNFCEMSRPLHTGLDDAVRCMLAAVNSPISLTVGFTEKYRAYFVSPAMLGIKHLHIHRRAAGRSMTQIAKRNSETLESLTLDHIPASNMASIFAGRKGRQVIYPQLRKLTVNRREAMSWHRCKLQLLLNPTPMLTELHCNGQFPFDSVQLITWNRQQLQALSLDLDVKLMKQLYKTGDFYAEAFPKLKALSLGWNPTNVHPRAAGQIHHICNAYVETSIALGRVYLEIFQDVCMDSIVYIDMRAISITCLQAVRMFGRLRRLSRAHFSLTSCRQDGRWRMMTAGELCYYKSNREESSSVRSLLSPHTVLAFALALPSLRFIIAPMRSRDIDIDMLIAQTRQGSLFCDEPQVNSVKLLNMY</sequence>
<reference evidence="1 2" key="1">
    <citation type="submission" date="2016-07" db="EMBL/GenBank/DDBJ databases">
        <title>Pervasive Adenine N6-methylation of Active Genes in Fungi.</title>
        <authorList>
            <consortium name="DOE Joint Genome Institute"/>
            <person name="Mondo S.J."/>
            <person name="Dannebaum R.O."/>
            <person name="Kuo R.C."/>
            <person name="Labutti K."/>
            <person name="Haridas S."/>
            <person name="Kuo A."/>
            <person name="Salamov A."/>
            <person name="Ahrendt S.R."/>
            <person name="Lipzen A."/>
            <person name="Sullivan W."/>
            <person name="Andreopoulos W.B."/>
            <person name="Clum A."/>
            <person name="Lindquist E."/>
            <person name="Daum C."/>
            <person name="Ramamoorthy G.K."/>
            <person name="Gryganskyi A."/>
            <person name="Culley D."/>
            <person name="Magnuson J.K."/>
            <person name="James T.Y."/>
            <person name="O'Malley M.A."/>
            <person name="Stajich J.E."/>
            <person name="Spatafora J.W."/>
            <person name="Visel A."/>
            <person name="Grigoriev I.V."/>
        </authorList>
    </citation>
    <scope>NUCLEOTIDE SEQUENCE [LARGE SCALE GENOMIC DNA]</scope>
    <source>
        <strain evidence="1 2">ATCC 12442</strain>
    </source>
</reference>
<keyword evidence="2" id="KW-1185">Reference proteome</keyword>
<comment type="caution">
    <text evidence="1">The sequence shown here is derived from an EMBL/GenBank/DDBJ whole genome shotgun (WGS) entry which is preliminary data.</text>
</comment>
<dbReference type="EMBL" id="MCFD01000017">
    <property type="protein sequence ID" value="ORX66151.1"/>
    <property type="molecule type" value="Genomic_DNA"/>
</dbReference>